<reference evidence="9 10" key="1">
    <citation type="journal article" date="2022" name="Nat. Plants">
        <title>Genomes of leafy and leafless Platanthera orchids illuminate the evolution of mycoheterotrophy.</title>
        <authorList>
            <person name="Li M.H."/>
            <person name="Liu K.W."/>
            <person name="Li Z."/>
            <person name="Lu H.C."/>
            <person name="Ye Q.L."/>
            <person name="Zhang D."/>
            <person name="Wang J.Y."/>
            <person name="Li Y.F."/>
            <person name="Zhong Z.M."/>
            <person name="Liu X."/>
            <person name="Yu X."/>
            <person name="Liu D.K."/>
            <person name="Tu X.D."/>
            <person name="Liu B."/>
            <person name="Hao Y."/>
            <person name="Liao X.Y."/>
            <person name="Jiang Y.T."/>
            <person name="Sun W.H."/>
            <person name="Chen J."/>
            <person name="Chen Y.Q."/>
            <person name="Ai Y."/>
            <person name="Zhai J.W."/>
            <person name="Wu S.S."/>
            <person name="Zhou Z."/>
            <person name="Hsiao Y.Y."/>
            <person name="Wu W.L."/>
            <person name="Chen Y.Y."/>
            <person name="Lin Y.F."/>
            <person name="Hsu J.L."/>
            <person name="Li C.Y."/>
            <person name="Wang Z.W."/>
            <person name="Zhao X."/>
            <person name="Zhong W.Y."/>
            <person name="Ma X.K."/>
            <person name="Ma L."/>
            <person name="Huang J."/>
            <person name="Chen G.Z."/>
            <person name="Huang M.Z."/>
            <person name="Huang L."/>
            <person name="Peng D.H."/>
            <person name="Luo Y.B."/>
            <person name="Zou S.Q."/>
            <person name="Chen S.P."/>
            <person name="Lan S."/>
            <person name="Tsai W.C."/>
            <person name="Van de Peer Y."/>
            <person name="Liu Z.J."/>
        </authorList>
    </citation>
    <scope>NUCLEOTIDE SEQUENCE [LARGE SCALE GENOMIC DNA]</scope>
    <source>
        <strain evidence="9">Lor288</strain>
    </source>
</reference>
<dbReference type="SUPFAM" id="SSF56112">
    <property type="entry name" value="Protein kinase-like (PK-like)"/>
    <property type="match status" value="1"/>
</dbReference>
<evidence type="ECO:0000259" key="8">
    <source>
        <dbReference type="PROSITE" id="PS50011"/>
    </source>
</evidence>
<organism evidence="9 10">
    <name type="scientific">Platanthera guangdongensis</name>
    <dbReference type="NCBI Taxonomy" id="2320717"/>
    <lineage>
        <taxon>Eukaryota</taxon>
        <taxon>Viridiplantae</taxon>
        <taxon>Streptophyta</taxon>
        <taxon>Embryophyta</taxon>
        <taxon>Tracheophyta</taxon>
        <taxon>Spermatophyta</taxon>
        <taxon>Magnoliopsida</taxon>
        <taxon>Liliopsida</taxon>
        <taxon>Asparagales</taxon>
        <taxon>Orchidaceae</taxon>
        <taxon>Orchidoideae</taxon>
        <taxon>Orchideae</taxon>
        <taxon>Orchidinae</taxon>
        <taxon>Platanthera</taxon>
    </lineage>
</organism>
<name>A0ABR2MFJ9_9ASPA</name>
<evidence type="ECO:0000256" key="4">
    <source>
        <dbReference type="ARBA" id="ARBA00022777"/>
    </source>
</evidence>
<dbReference type="SMART" id="SM00220">
    <property type="entry name" value="S_TKc"/>
    <property type="match status" value="1"/>
</dbReference>
<dbReference type="CDD" id="cd14066">
    <property type="entry name" value="STKc_IRAK"/>
    <property type="match status" value="1"/>
</dbReference>
<feature type="domain" description="Protein kinase" evidence="8">
    <location>
        <begin position="231"/>
        <end position="511"/>
    </location>
</feature>
<protein>
    <submittedName>
        <fullName evidence="9">Calmodulin-binding receptor-like cytoplasmic kinase 3</fullName>
    </submittedName>
</protein>
<evidence type="ECO:0000256" key="1">
    <source>
        <dbReference type="ARBA" id="ARBA00022527"/>
    </source>
</evidence>
<dbReference type="EMBL" id="JBBWWR010000008">
    <property type="protein sequence ID" value="KAK8962935.1"/>
    <property type="molecule type" value="Genomic_DNA"/>
</dbReference>
<evidence type="ECO:0000313" key="10">
    <source>
        <dbReference type="Proteomes" id="UP001412067"/>
    </source>
</evidence>
<comment type="caution">
    <text evidence="9">The sequence shown here is derived from an EMBL/GenBank/DDBJ whole genome shotgun (WGS) entry which is preliminary data.</text>
</comment>
<evidence type="ECO:0000256" key="3">
    <source>
        <dbReference type="ARBA" id="ARBA00022741"/>
    </source>
</evidence>
<dbReference type="PROSITE" id="PS00108">
    <property type="entry name" value="PROTEIN_KINASE_ST"/>
    <property type="match status" value="1"/>
</dbReference>
<evidence type="ECO:0000256" key="5">
    <source>
        <dbReference type="ARBA" id="ARBA00022840"/>
    </source>
</evidence>
<dbReference type="PANTHER" id="PTHR46008:SF48">
    <property type="entry name" value="PROTEIN KINASE DOMAIN-CONTAINING PROTEIN"/>
    <property type="match status" value="1"/>
</dbReference>
<accession>A0ABR2MFJ9</accession>
<dbReference type="Pfam" id="PF07714">
    <property type="entry name" value="PK_Tyr_Ser-Thr"/>
    <property type="match status" value="1"/>
</dbReference>
<keyword evidence="1" id="KW-0723">Serine/threonine-protein kinase</keyword>
<dbReference type="PROSITE" id="PS50011">
    <property type="entry name" value="PROTEIN_KINASE_DOM"/>
    <property type="match status" value="1"/>
</dbReference>
<feature type="chain" id="PRO_5047443110" evidence="7">
    <location>
        <begin position="20"/>
        <end position="541"/>
    </location>
</feature>
<dbReference type="Gene3D" id="3.30.200.20">
    <property type="entry name" value="Phosphorylase Kinase, domain 1"/>
    <property type="match status" value="1"/>
</dbReference>
<gene>
    <name evidence="9" type="primary">CRCK3</name>
    <name evidence="9" type="ORF">KSP40_PGU010215</name>
</gene>
<feature type="signal peptide" evidence="7">
    <location>
        <begin position="1"/>
        <end position="19"/>
    </location>
</feature>
<dbReference type="Proteomes" id="UP001412067">
    <property type="component" value="Unassembled WGS sequence"/>
</dbReference>
<dbReference type="PROSITE" id="PS00107">
    <property type="entry name" value="PROTEIN_KINASE_ATP"/>
    <property type="match status" value="1"/>
</dbReference>
<evidence type="ECO:0000256" key="6">
    <source>
        <dbReference type="PROSITE-ProRule" id="PRU10141"/>
    </source>
</evidence>
<dbReference type="PANTHER" id="PTHR46008">
    <property type="entry name" value="LEAF RUST 10 DISEASE-RESISTANCE LOCUS RECEPTOR-LIKE PROTEIN KINASE-LIKE 1.4"/>
    <property type="match status" value="1"/>
</dbReference>
<keyword evidence="3 6" id="KW-0547">Nucleotide-binding</keyword>
<evidence type="ECO:0000256" key="7">
    <source>
        <dbReference type="SAM" id="SignalP"/>
    </source>
</evidence>
<dbReference type="Gene3D" id="1.10.510.10">
    <property type="entry name" value="Transferase(Phosphotransferase) domain 1"/>
    <property type="match status" value="1"/>
</dbReference>
<proteinExistence type="predicted"/>
<keyword evidence="5 6" id="KW-0067">ATP-binding</keyword>
<feature type="binding site" evidence="6">
    <location>
        <position position="259"/>
    </location>
    <ligand>
        <name>ATP</name>
        <dbReference type="ChEBI" id="CHEBI:30616"/>
    </ligand>
</feature>
<sequence length="541" mass="60739">MASIVALLILAASAPFTVAATAGSPEGASRSGSPDRVERIDDRILTCNAMAFCLFSSRCLDSDFRMEEWDKIARNYCGRQLEYAADLNRAVYGEVLQMAGRKLKLKAQVDSSNLNQLSGEQLAEEKVKDFRSTAPPMVLAVPGMFLLSCLVICPCFRAKRKEQMDQKALAKEQNSSDLISTLGGPISADKNMTPPHNIPQSPPRFSFFQEQNRIGSLQLSINQIIKATQNFSPSLKLGEGGFGTVYKGVLGDGQVVAIKRAKREHFATLRDEFTTEVKLLSKIDHRSLVRLLGYTEKGNERIIITEYVPNGTLREHLDGIYGHILDFNQRLEIAIEVAHALTYLHMYAEKPIIHRDVKASNILLTENFRAKVSDFGFAKAGPTEAGQTHISTQIKGTAGYLDPEYLRTFQLTPKSDVFSFGILLVELLSARRPVEMKRSLEERITIRWAFVKFNEGNVEEVLDPNLREGVNIEVLTKMLRLAFHCAAPTRSNRPLMKEVGEQLWEIRKDFVKSLRAESPGFPLVRRNGPDRLSYKLYQVRK</sequence>
<dbReference type="InterPro" id="IPR008271">
    <property type="entry name" value="Ser/Thr_kinase_AS"/>
</dbReference>
<dbReference type="InterPro" id="IPR000719">
    <property type="entry name" value="Prot_kinase_dom"/>
</dbReference>
<keyword evidence="7" id="KW-0732">Signal</keyword>
<keyword evidence="4" id="KW-0418">Kinase</keyword>
<dbReference type="InterPro" id="IPR011009">
    <property type="entry name" value="Kinase-like_dom_sf"/>
</dbReference>
<keyword evidence="2" id="KW-0808">Transferase</keyword>
<evidence type="ECO:0000256" key="2">
    <source>
        <dbReference type="ARBA" id="ARBA00022679"/>
    </source>
</evidence>
<evidence type="ECO:0000313" key="9">
    <source>
        <dbReference type="EMBL" id="KAK8962935.1"/>
    </source>
</evidence>
<keyword evidence="10" id="KW-1185">Reference proteome</keyword>
<dbReference type="InterPro" id="IPR017441">
    <property type="entry name" value="Protein_kinase_ATP_BS"/>
</dbReference>
<dbReference type="InterPro" id="IPR001245">
    <property type="entry name" value="Ser-Thr/Tyr_kinase_cat_dom"/>
</dbReference>